<sequence>MPPASSNRDGENRISKGLRAIAALCSFLVYELDVTKSLLGFKNSRWFAAQMALIEDIETPIACILKRTPMPLVRVSAAL</sequence>
<protein>
    <submittedName>
        <fullName evidence="1">Uncharacterized protein</fullName>
    </submittedName>
</protein>
<proteinExistence type="predicted"/>
<accession>A0A2S8FIH2</accession>
<dbReference type="Proteomes" id="UP000238322">
    <property type="component" value="Unassembled WGS sequence"/>
</dbReference>
<gene>
    <name evidence="1" type="ORF">C5Y83_17065</name>
</gene>
<evidence type="ECO:0000313" key="2">
    <source>
        <dbReference type="Proteomes" id="UP000238322"/>
    </source>
</evidence>
<comment type="caution">
    <text evidence="1">The sequence shown here is derived from an EMBL/GenBank/DDBJ whole genome shotgun (WGS) entry which is preliminary data.</text>
</comment>
<dbReference type="EMBL" id="PUHY01000012">
    <property type="protein sequence ID" value="PQO31962.1"/>
    <property type="molecule type" value="Genomic_DNA"/>
</dbReference>
<evidence type="ECO:0000313" key="1">
    <source>
        <dbReference type="EMBL" id="PQO31962.1"/>
    </source>
</evidence>
<reference evidence="1 2" key="1">
    <citation type="submission" date="2018-02" db="EMBL/GenBank/DDBJ databases">
        <title>Comparative genomes isolates from brazilian mangrove.</title>
        <authorList>
            <person name="Araujo J.E."/>
            <person name="Taketani R.G."/>
            <person name="Silva M.C.P."/>
            <person name="Loureco M.V."/>
            <person name="Andreote F.D."/>
        </authorList>
    </citation>
    <scope>NUCLEOTIDE SEQUENCE [LARGE SCALE GENOMIC DNA]</scope>
    <source>
        <strain evidence="1 2">Hex-1 MGV</strain>
    </source>
</reference>
<dbReference type="AlphaFoldDB" id="A0A2S8FIH2"/>
<organism evidence="1 2">
    <name type="scientific">Blastopirellula marina</name>
    <dbReference type="NCBI Taxonomy" id="124"/>
    <lineage>
        <taxon>Bacteria</taxon>
        <taxon>Pseudomonadati</taxon>
        <taxon>Planctomycetota</taxon>
        <taxon>Planctomycetia</taxon>
        <taxon>Pirellulales</taxon>
        <taxon>Pirellulaceae</taxon>
        <taxon>Blastopirellula</taxon>
    </lineage>
</organism>
<name>A0A2S8FIH2_9BACT</name>